<feature type="binding site" evidence="11">
    <location>
        <position position="146"/>
    </location>
    <ligand>
        <name>Mg(2+)</name>
        <dbReference type="ChEBI" id="CHEBI:18420"/>
    </ligand>
</feature>
<dbReference type="Proteomes" id="UP000215509">
    <property type="component" value="Unassembled WGS sequence"/>
</dbReference>
<keyword evidence="3 10" id="KW-0285">Flavoprotein</keyword>
<dbReference type="Gene3D" id="3.10.520.10">
    <property type="entry name" value="ApbE-like domains"/>
    <property type="match status" value="1"/>
</dbReference>
<dbReference type="InterPro" id="IPR024932">
    <property type="entry name" value="ApbE"/>
</dbReference>
<comment type="catalytic activity">
    <reaction evidence="9 10">
        <text>L-threonyl-[protein] + FAD = FMN-L-threonyl-[protein] + AMP + H(+)</text>
        <dbReference type="Rhea" id="RHEA:36847"/>
        <dbReference type="Rhea" id="RHEA-COMP:11060"/>
        <dbReference type="Rhea" id="RHEA-COMP:11061"/>
        <dbReference type="ChEBI" id="CHEBI:15378"/>
        <dbReference type="ChEBI" id="CHEBI:30013"/>
        <dbReference type="ChEBI" id="CHEBI:57692"/>
        <dbReference type="ChEBI" id="CHEBI:74257"/>
        <dbReference type="ChEBI" id="CHEBI:456215"/>
        <dbReference type="EC" id="2.7.1.180"/>
    </reaction>
</comment>
<evidence type="ECO:0000256" key="3">
    <source>
        <dbReference type="ARBA" id="ARBA00022630"/>
    </source>
</evidence>
<evidence type="ECO:0000256" key="11">
    <source>
        <dbReference type="PIRSR" id="PIRSR006268-2"/>
    </source>
</evidence>
<evidence type="ECO:0000256" key="2">
    <source>
        <dbReference type="ARBA" id="ARBA00016337"/>
    </source>
</evidence>
<keyword evidence="4 10" id="KW-0808">Transferase</keyword>
<dbReference type="OrthoDB" id="9778595at2"/>
<dbReference type="PIRSF" id="PIRSF006268">
    <property type="entry name" value="ApbE"/>
    <property type="match status" value="1"/>
</dbReference>
<dbReference type="EMBL" id="NMQW01000020">
    <property type="protein sequence ID" value="OXM85665.1"/>
    <property type="molecule type" value="Genomic_DNA"/>
</dbReference>
<dbReference type="InterPro" id="IPR003374">
    <property type="entry name" value="ApbE-like_sf"/>
</dbReference>
<evidence type="ECO:0000256" key="4">
    <source>
        <dbReference type="ARBA" id="ARBA00022679"/>
    </source>
</evidence>
<evidence type="ECO:0000256" key="7">
    <source>
        <dbReference type="ARBA" id="ARBA00022842"/>
    </source>
</evidence>
<keyword evidence="5 10" id="KW-0479">Metal-binding</keyword>
<feature type="binding site" evidence="11">
    <location>
        <position position="255"/>
    </location>
    <ligand>
        <name>Mg(2+)</name>
        <dbReference type="ChEBI" id="CHEBI:18420"/>
    </ligand>
</feature>
<evidence type="ECO:0000256" key="10">
    <source>
        <dbReference type="PIRNR" id="PIRNR006268"/>
    </source>
</evidence>
<comment type="similarity">
    <text evidence="10">Belongs to the ApbE family.</text>
</comment>
<dbReference type="AlphaFoldDB" id="A0A229UR59"/>
<organism evidence="12 13">
    <name type="scientific">Paenibacillus rigui</name>
    <dbReference type="NCBI Taxonomy" id="554312"/>
    <lineage>
        <taxon>Bacteria</taxon>
        <taxon>Bacillati</taxon>
        <taxon>Bacillota</taxon>
        <taxon>Bacilli</taxon>
        <taxon>Bacillales</taxon>
        <taxon>Paenibacillaceae</taxon>
        <taxon>Paenibacillus</taxon>
    </lineage>
</organism>
<comment type="cofactor">
    <cofactor evidence="11">
        <name>Mg(2+)</name>
        <dbReference type="ChEBI" id="CHEBI:18420"/>
    </cofactor>
    <cofactor evidence="11">
        <name>Mn(2+)</name>
        <dbReference type="ChEBI" id="CHEBI:29035"/>
    </cofactor>
    <text evidence="11">Magnesium. Can also use manganese.</text>
</comment>
<keyword evidence="13" id="KW-1185">Reference proteome</keyword>
<evidence type="ECO:0000256" key="5">
    <source>
        <dbReference type="ARBA" id="ARBA00022723"/>
    </source>
</evidence>
<evidence type="ECO:0000313" key="12">
    <source>
        <dbReference type="EMBL" id="OXM85665.1"/>
    </source>
</evidence>
<evidence type="ECO:0000313" key="13">
    <source>
        <dbReference type="Proteomes" id="UP000215509"/>
    </source>
</evidence>
<evidence type="ECO:0000256" key="6">
    <source>
        <dbReference type="ARBA" id="ARBA00022827"/>
    </source>
</evidence>
<proteinExistence type="inferred from homology"/>
<feature type="binding site" evidence="11">
    <location>
        <position position="259"/>
    </location>
    <ligand>
        <name>Mg(2+)</name>
        <dbReference type="ChEBI" id="CHEBI:18420"/>
    </ligand>
</feature>
<evidence type="ECO:0000256" key="9">
    <source>
        <dbReference type="ARBA" id="ARBA00048540"/>
    </source>
</evidence>
<dbReference type="PANTHER" id="PTHR30040">
    <property type="entry name" value="THIAMINE BIOSYNTHESIS LIPOPROTEIN APBE"/>
    <property type="match status" value="1"/>
</dbReference>
<dbReference type="EC" id="2.7.1.180" evidence="1 10"/>
<gene>
    <name evidence="12" type="ORF">CF651_14560</name>
</gene>
<name>A0A229UR59_9BACL</name>
<evidence type="ECO:0000256" key="1">
    <source>
        <dbReference type="ARBA" id="ARBA00011955"/>
    </source>
</evidence>
<keyword evidence="6 10" id="KW-0274">FAD</keyword>
<dbReference type="GO" id="GO:0016740">
    <property type="term" value="F:transferase activity"/>
    <property type="evidence" value="ECO:0007669"/>
    <property type="project" value="UniProtKB-UniRule"/>
</dbReference>
<dbReference type="GO" id="GO:0046872">
    <property type="term" value="F:metal ion binding"/>
    <property type="evidence" value="ECO:0007669"/>
    <property type="project" value="UniProtKB-UniRule"/>
</dbReference>
<dbReference type="PANTHER" id="PTHR30040:SF2">
    <property type="entry name" value="FAD:PROTEIN FMN TRANSFERASE"/>
    <property type="match status" value="1"/>
</dbReference>
<evidence type="ECO:0000256" key="8">
    <source>
        <dbReference type="ARBA" id="ARBA00031306"/>
    </source>
</evidence>
<dbReference type="Pfam" id="PF02424">
    <property type="entry name" value="ApbE"/>
    <property type="match status" value="1"/>
</dbReference>
<reference evidence="12 13" key="1">
    <citation type="submission" date="2017-07" db="EMBL/GenBank/DDBJ databases">
        <title>Genome sequencing and assembly of Paenibacillus rigui.</title>
        <authorList>
            <person name="Mayilraj S."/>
        </authorList>
    </citation>
    <scope>NUCLEOTIDE SEQUENCE [LARGE SCALE GENOMIC DNA]</scope>
    <source>
        <strain evidence="12 13">JCM 16352</strain>
    </source>
</reference>
<comment type="caution">
    <text evidence="12">The sequence shown here is derived from an EMBL/GenBank/DDBJ whole genome shotgun (WGS) entry which is preliminary data.</text>
</comment>
<dbReference type="SUPFAM" id="SSF143631">
    <property type="entry name" value="ApbE-like"/>
    <property type="match status" value="1"/>
</dbReference>
<keyword evidence="7 10" id="KW-0460">Magnesium</keyword>
<sequence length="298" mass="32451">MSRQALAMGTSVTIQIVTAQSEILASQKIDRVLALFHHMEAVCSRFDEDSELSRLCRQTGVPVQVSDILFELVRFALELSSLTNGMFDPTVGSRMASLGFKSHYLTGATMTNELAYDQNATYQNILLDERTRSIELTKPLLLDLGAIAKGFAIDLAAKELQGFEGYLVEAGGDLYAGGSNEEDEPWQVGIQHPQYSDQIIGTVRLSHAAICTSGGYERRHAKLADQHHLIVPQTGHSPNELLSCTAIAPHAMLADAFSTAAFILGPKAGYRLLHDNGLEGLFILPGLQLQSTPQFHLA</sequence>
<protein>
    <recommendedName>
        <fullName evidence="2 10">FAD:protein FMN transferase</fullName>
        <ecNumber evidence="1 10">2.7.1.180</ecNumber>
    </recommendedName>
    <alternativeName>
        <fullName evidence="8 10">Flavin transferase</fullName>
    </alternativeName>
</protein>
<accession>A0A229UR59</accession>